<name>A0A8J4V9U9_9ROSI</name>
<reference evidence="1" key="1">
    <citation type="submission" date="2020-03" db="EMBL/GenBank/DDBJ databases">
        <title>Castanea mollissima Vanexum genome sequencing.</title>
        <authorList>
            <person name="Staton M."/>
        </authorList>
    </citation>
    <scope>NUCLEOTIDE SEQUENCE</scope>
    <source>
        <tissue evidence="1">Leaf</tissue>
    </source>
</reference>
<organism evidence="1 2">
    <name type="scientific">Castanea mollissima</name>
    <name type="common">Chinese chestnut</name>
    <dbReference type="NCBI Taxonomy" id="60419"/>
    <lineage>
        <taxon>Eukaryota</taxon>
        <taxon>Viridiplantae</taxon>
        <taxon>Streptophyta</taxon>
        <taxon>Embryophyta</taxon>
        <taxon>Tracheophyta</taxon>
        <taxon>Spermatophyta</taxon>
        <taxon>Magnoliopsida</taxon>
        <taxon>eudicotyledons</taxon>
        <taxon>Gunneridae</taxon>
        <taxon>Pentapetalae</taxon>
        <taxon>rosids</taxon>
        <taxon>fabids</taxon>
        <taxon>Fagales</taxon>
        <taxon>Fagaceae</taxon>
        <taxon>Castanea</taxon>
    </lineage>
</organism>
<keyword evidence="2" id="KW-1185">Reference proteome</keyword>
<sequence>MTFKTRLENLPWEYWVRTKAWRAEFRWLYSSEFPGNFPHHFTSHVSQNEGHFQVVSAFQKIYISKGFNGHGS</sequence>
<dbReference type="EMBL" id="JRKL02005781">
    <property type="protein sequence ID" value="KAF3949932.1"/>
    <property type="molecule type" value="Genomic_DNA"/>
</dbReference>
<protein>
    <submittedName>
        <fullName evidence="1">Uncharacterized protein</fullName>
    </submittedName>
</protein>
<gene>
    <name evidence="1" type="ORF">CMV_024255</name>
</gene>
<accession>A0A8J4V9U9</accession>
<dbReference type="AlphaFoldDB" id="A0A8J4V9U9"/>
<comment type="caution">
    <text evidence="1">The sequence shown here is derived from an EMBL/GenBank/DDBJ whole genome shotgun (WGS) entry which is preliminary data.</text>
</comment>
<evidence type="ECO:0000313" key="1">
    <source>
        <dbReference type="EMBL" id="KAF3949932.1"/>
    </source>
</evidence>
<proteinExistence type="predicted"/>
<evidence type="ECO:0000313" key="2">
    <source>
        <dbReference type="Proteomes" id="UP000737018"/>
    </source>
</evidence>
<dbReference type="Proteomes" id="UP000737018">
    <property type="component" value="Unassembled WGS sequence"/>
</dbReference>